<proteinExistence type="predicted"/>
<dbReference type="AlphaFoldDB" id="A0A6G4QZ01"/>
<gene>
    <name evidence="2" type="ORF">G5B46_14230</name>
</gene>
<dbReference type="Gene3D" id="3.30.2020.40">
    <property type="entry name" value="Uncharacterised protein PF10387, DUF2442"/>
    <property type="match status" value="1"/>
</dbReference>
<dbReference type="EMBL" id="JAAKGT010000006">
    <property type="protein sequence ID" value="NGM50771.1"/>
    <property type="molecule type" value="Genomic_DNA"/>
</dbReference>
<name>A0A6G4QZ01_9CAUL</name>
<feature type="region of interest" description="Disordered" evidence="1">
    <location>
        <begin position="108"/>
        <end position="135"/>
    </location>
</feature>
<dbReference type="Pfam" id="PF10387">
    <property type="entry name" value="DUF2442"/>
    <property type="match status" value="1"/>
</dbReference>
<dbReference type="RefSeq" id="WP_165259612.1">
    <property type="nucleotide sequence ID" value="NZ_JAAKGT010000006.1"/>
</dbReference>
<reference evidence="2" key="1">
    <citation type="submission" date="2020-02" db="EMBL/GenBank/DDBJ databases">
        <authorList>
            <person name="Gao J."/>
            <person name="Sun J."/>
        </authorList>
    </citation>
    <scope>NUCLEOTIDE SEQUENCE</scope>
    <source>
        <strain evidence="2">602-2</strain>
    </source>
</reference>
<evidence type="ECO:0000256" key="1">
    <source>
        <dbReference type="SAM" id="MobiDB-lite"/>
    </source>
</evidence>
<sequence length="135" mass="13772">MADLTDQDIDAALARGASARASEPRALSARYDPASGRIVVELTNGAAFAFPARQAQGLETADETQLAEVTVLGAGSGLHWEALDVDLSVPELTAGLFGTKAHMARLAGRATSPAKSAAARMNGAKGGRPRKSGTA</sequence>
<organism evidence="2">
    <name type="scientific">Caulobacter sp. 602-2</name>
    <dbReference type="NCBI Taxonomy" id="2710887"/>
    <lineage>
        <taxon>Bacteria</taxon>
        <taxon>Pseudomonadati</taxon>
        <taxon>Pseudomonadota</taxon>
        <taxon>Alphaproteobacteria</taxon>
        <taxon>Caulobacterales</taxon>
        <taxon>Caulobacteraceae</taxon>
        <taxon>Caulobacter</taxon>
    </lineage>
</organism>
<protein>
    <submittedName>
        <fullName evidence="2">DUF2442 domain-containing protein</fullName>
    </submittedName>
</protein>
<evidence type="ECO:0000313" key="2">
    <source>
        <dbReference type="EMBL" id="NGM50771.1"/>
    </source>
</evidence>
<accession>A0A6G4QZ01</accession>
<comment type="caution">
    <text evidence="2">The sequence shown here is derived from an EMBL/GenBank/DDBJ whole genome shotgun (WGS) entry which is preliminary data.</text>
</comment>
<dbReference type="InterPro" id="IPR018841">
    <property type="entry name" value="DUF2442"/>
</dbReference>